<name>A0A3B0V826_9ZZZZ</name>
<dbReference type="InterPro" id="IPR051538">
    <property type="entry name" value="Acyl-CoA_Synth/Transferase"/>
</dbReference>
<organism evidence="5">
    <name type="scientific">hydrothermal vent metagenome</name>
    <dbReference type="NCBI Taxonomy" id="652676"/>
    <lineage>
        <taxon>unclassified sequences</taxon>
        <taxon>metagenomes</taxon>
        <taxon>ecological metagenomes</taxon>
    </lineage>
</organism>
<dbReference type="GO" id="GO:0046872">
    <property type="term" value="F:metal ion binding"/>
    <property type="evidence" value="ECO:0007669"/>
    <property type="project" value="InterPro"/>
</dbReference>
<keyword evidence="2" id="KW-0547">Nucleotide-binding</keyword>
<evidence type="ECO:0000256" key="2">
    <source>
        <dbReference type="ARBA" id="ARBA00022741"/>
    </source>
</evidence>
<dbReference type="Pfam" id="PF13549">
    <property type="entry name" value="ATP-grasp_5"/>
    <property type="match status" value="1"/>
</dbReference>
<dbReference type="SUPFAM" id="SSF56059">
    <property type="entry name" value="Glutathione synthetase ATP-binding domain-like"/>
    <property type="match status" value="1"/>
</dbReference>
<dbReference type="PANTHER" id="PTHR43334">
    <property type="entry name" value="ACETATE--COA LIGASE [ADP-FORMING]"/>
    <property type="match status" value="1"/>
</dbReference>
<dbReference type="Gene3D" id="3.40.50.261">
    <property type="entry name" value="Succinyl-CoA synthetase domains"/>
    <property type="match status" value="1"/>
</dbReference>
<sequence length="335" mass="36941">AIKAAMASSNVDALLIIMADRGNDKPRETAQAIINAAGGDKPLLVSFLGGHKKGIRRLLREGGVPAYNSSEQAVSVLAAMCGYQAWRQRPPRVVTRFPVNRRRVERIIARRLRAGRFFIAEGRAKDILQAYDFEIPEGSLTLKADEAVETARRLGYPVAMKISSPDIIHKEECSGLRLGLSNRQEVLDAYDLLLLRARQQVPEARLVGVYVEKMQEPGLEVIVGMHRDPQFGPLLMFGVGGIFMEVLKDVAFYLAPITFEEAMQMLTSTRSYQSLLSGRSQKQIDLAAIARVLQKISQLATDFPEISDLEINPLLINESSSEPVVINAGITLKSG</sequence>
<gene>
    <name evidence="5" type="ORF">MNBD_DELTA03-1892</name>
</gene>
<evidence type="ECO:0000256" key="3">
    <source>
        <dbReference type="ARBA" id="ARBA00022840"/>
    </source>
</evidence>
<dbReference type="Gene3D" id="3.30.1490.20">
    <property type="entry name" value="ATP-grasp fold, A domain"/>
    <property type="match status" value="1"/>
</dbReference>
<keyword evidence="3" id="KW-0067">ATP-binding</keyword>
<dbReference type="PANTHER" id="PTHR43334:SF1">
    <property type="entry name" value="3-HYDROXYPROPIONATE--COA LIGASE [ADP-FORMING]"/>
    <property type="match status" value="1"/>
</dbReference>
<feature type="non-terminal residue" evidence="5">
    <location>
        <position position="1"/>
    </location>
</feature>
<reference evidence="5" key="1">
    <citation type="submission" date="2018-06" db="EMBL/GenBank/DDBJ databases">
        <authorList>
            <person name="Zhirakovskaya E."/>
        </authorList>
    </citation>
    <scope>NUCLEOTIDE SEQUENCE</scope>
</reference>
<keyword evidence="1" id="KW-0436">Ligase</keyword>
<dbReference type="InterPro" id="IPR011761">
    <property type="entry name" value="ATP-grasp"/>
</dbReference>
<evidence type="ECO:0000256" key="1">
    <source>
        <dbReference type="ARBA" id="ARBA00022598"/>
    </source>
</evidence>
<proteinExistence type="predicted"/>
<evidence type="ECO:0000313" key="5">
    <source>
        <dbReference type="EMBL" id="VAW39788.1"/>
    </source>
</evidence>
<dbReference type="PROSITE" id="PS50975">
    <property type="entry name" value="ATP_GRASP"/>
    <property type="match status" value="1"/>
</dbReference>
<dbReference type="GO" id="GO:0005524">
    <property type="term" value="F:ATP binding"/>
    <property type="evidence" value="ECO:0007669"/>
    <property type="project" value="UniProtKB-KW"/>
</dbReference>
<dbReference type="AlphaFoldDB" id="A0A3B0V826"/>
<dbReference type="EMBL" id="UOEX01000300">
    <property type="protein sequence ID" value="VAW39788.1"/>
    <property type="molecule type" value="Genomic_DNA"/>
</dbReference>
<protein>
    <submittedName>
        <fullName evidence="5">Acetyl-CoA synthetase (ADP-forming) alpha and beta chains, putative</fullName>
    </submittedName>
</protein>
<accession>A0A3B0V826</accession>
<evidence type="ECO:0000259" key="4">
    <source>
        <dbReference type="PROSITE" id="PS50975"/>
    </source>
</evidence>
<dbReference type="GO" id="GO:0016874">
    <property type="term" value="F:ligase activity"/>
    <property type="evidence" value="ECO:0007669"/>
    <property type="project" value="UniProtKB-KW"/>
</dbReference>
<feature type="domain" description="ATP-grasp" evidence="4">
    <location>
        <begin position="125"/>
        <end position="161"/>
    </location>
</feature>
<dbReference type="InterPro" id="IPR016102">
    <property type="entry name" value="Succinyl-CoA_synth-like"/>
</dbReference>
<dbReference type="InterPro" id="IPR013815">
    <property type="entry name" value="ATP_grasp_subdomain_1"/>
</dbReference>
<dbReference type="SUPFAM" id="SSF52210">
    <property type="entry name" value="Succinyl-CoA synthetase domains"/>
    <property type="match status" value="1"/>
</dbReference>
<dbReference type="FunFam" id="3.30.1490.20:FF:000020">
    <property type="entry name" value="Protein lysine acetyltransferase"/>
    <property type="match status" value="1"/>
</dbReference>
<dbReference type="Gene3D" id="3.30.470.20">
    <property type="entry name" value="ATP-grasp fold, B domain"/>
    <property type="match status" value="1"/>
</dbReference>